<accession>A0ABR1HWW0</accession>
<keyword evidence="7" id="KW-0786">Thiamine pyrophosphate</keyword>
<evidence type="ECO:0000256" key="8">
    <source>
        <dbReference type="ARBA" id="ARBA00023239"/>
    </source>
</evidence>
<dbReference type="Gene3D" id="3.40.50.970">
    <property type="match status" value="1"/>
</dbReference>
<name>A0ABR1HWW0_9HYPO</name>
<evidence type="ECO:0000256" key="2">
    <source>
        <dbReference type="ARBA" id="ARBA00007812"/>
    </source>
</evidence>
<dbReference type="Pfam" id="PF02775">
    <property type="entry name" value="TPP_enzyme_C"/>
    <property type="match status" value="1"/>
</dbReference>
<evidence type="ECO:0000313" key="11">
    <source>
        <dbReference type="EMBL" id="KAK7425697.1"/>
    </source>
</evidence>
<dbReference type="EMBL" id="JAZAVK010000077">
    <property type="protein sequence ID" value="KAK7425697.1"/>
    <property type="molecule type" value="Genomic_DNA"/>
</dbReference>
<proteinExistence type="inferred from homology"/>
<reference evidence="11 12" key="1">
    <citation type="journal article" date="2025" name="Microbiol. Resour. Announc.">
        <title>Draft genome sequences for Neonectria magnoliae and Neonectria punicea, canker pathogens of Liriodendron tulipifera and Acer saccharum in West Virginia.</title>
        <authorList>
            <person name="Petronek H.M."/>
            <person name="Kasson M.T."/>
            <person name="Metheny A.M."/>
            <person name="Stauder C.M."/>
            <person name="Lovett B."/>
            <person name="Lynch S.C."/>
            <person name="Garnas J.R."/>
            <person name="Kasson L.R."/>
            <person name="Stajich J.E."/>
        </authorList>
    </citation>
    <scope>NUCLEOTIDE SEQUENCE [LARGE SCALE GENOMIC DNA]</scope>
    <source>
        <strain evidence="11 12">NRRL 64651</strain>
    </source>
</reference>
<sequence length="377" mass="41371">MRRHGVKSLLVGDASDALQYLGSELVRRTGIPTLTTPFGKSLVDESLPNFHGIYYGLAGSLEHSNWAKSRDLVLHFGPLRSDINTYGFTATTDADATVVLEADSITIGTTTKGSASFWGVCTKSLLGKVVARLDEVKPTTGDPFPANPDDPREILKALPPAEPGSTVDQYSSWLRMSSFFRPGDIILTETGTSSYGGQSFVLPEDTTVVASSIWMSIGYALAASQGVALAQREMITEGTRRPGRTILFEGDGSLQMSAQAISDIIRNKLDMTIFIINNNGYTVERIIHGFHADYNDVQPWRNLEAPSYFGAPQDDPSYRVTTRSARNWGELQSVLEDPIIQEGKGLNMVEVFMEMDDAPQSLRKFVEYLTNRNRGGK</sequence>
<comment type="similarity">
    <text evidence="2">Belongs to the TPP enzyme family.</text>
</comment>
<evidence type="ECO:0000256" key="4">
    <source>
        <dbReference type="ARBA" id="ARBA00022723"/>
    </source>
</evidence>
<dbReference type="InterPro" id="IPR012110">
    <property type="entry name" value="PDC/IPDC-like"/>
</dbReference>
<dbReference type="PANTHER" id="PTHR43452">
    <property type="entry name" value="PYRUVATE DECARBOXYLASE"/>
    <property type="match status" value="1"/>
</dbReference>
<dbReference type="PANTHER" id="PTHR43452:SF11">
    <property type="entry name" value="PYRUVATE DECARBOXYLASE"/>
    <property type="match status" value="1"/>
</dbReference>
<comment type="caution">
    <text evidence="11">The sequence shown here is derived from an EMBL/GenBank/DDBJ whole genome shotgun (WGS) entry which is preliminary data.</text>
</comment>
<gene>
    <name evidence="11" type="ORF">QQZ08_007796</name>
</gene>
<keyword evidence="8" id="KW-0456">Lyase</keyword>
<dbReference type="InterPro" id="IPR029061">
    <property type="entry name" value="THDP-binding"/>
</dbReference>
<evidence type="ECO:0000259" key="10">
    <source>
        <dbReference type="Pfam" id="PF02775"/>
    </source>
</evidence>
<dbReference type="Pfam" id="PF00205">
    <property type="entry name" value="TPP_enzyme_M"/>
    <property type="match status" value="1"/>
</dbReference>
<keyword evidence="4" id="KW-0479">Metal-binding</keyword>
<evidence type="ECO:0000256" key="1">
    <source>
        <dbReference type="ARBA" id="ARBA00001964"/>
    </source>
</evidence>
<protein>
    <recommendedName>
        <fullName evidence="3">Pyruvate decarboxylase</fullName>
    </recommendedName>
</protein>
<dbReference type="CDD" id="cd02005">
    <property type="entry name" value="TPP_PDC_IPDC"/>
    <property type="match status" value="1"/>
</dbReference>
<dbReference type="InterPro" id="IPR012000">
    <property type="entry name" value="Thiamin_PyroP_enz_cen_dom"/>
</dbReference>
<dbReference type="Gene3D" id="3.40.50.1220">
    <property type="entry name" value="TPP-binding domain"/>
    <property type="match status" value="1"/>
</dbReference>
<evidence type="ECO:0000259" key="9">
    <source>
        <dbReference type="Pfam" id="PF00205"/>
    </source>
</evidence>
<feature type="domain" description="Thiamine pyrophosphate enzyme central" evidence="9">
    <location>
        <begin position="23"/>
        <end position="123"/>
    </location>
</feature>
<dbReference type="InterPro" id="IPR047214">
    <property type="entry name" value="TPP_PDC_IPDC"/>
</dbReference>
<keyword evidence="5" id="KW-0210">Decarboxylase</keyword>
<dbReference type="Proteomes" id="UP001498421">
    <property type="component" value="Unassembled WGS sequence"/>
</dbReference>
<feature type="domain" description="Thiamine pyrophosphate enzyme TPP-binding" evidence="10">
    <location>
        <begin position="197"/>
        <end position="286"/>
    </location>
</feature>
<evidence type="ECO:0000256" key="3">
    <source>
        <dbReference type="ARBA" id="ARBA00014422"/>
    </source>
</evidence>
<evidence type="ECO:0000256" key="6">
    <source>
        <dbReference type="ARBA" id="ARBA00022842"/>
    </source>
</evidence>
<evidence type="ECO:0000256" key="7">
    <source>
        <dbReference type="ARBA" id="ARBA00023052"/>
    </source>
</evidence>
<dbReference type="SUPFAM" id="SSF52467">
    <property type="entry name" value="DHS-like NAD/FAD-binding domain"/>
    <property type="match status" value="1"/>
</dbReference>
<comment type="cofactor">
    <cofactor evidence="1">
        <name>thiamine diphosphate</name>
        <dbReference type="ChEBI" id="CHEBI:58937"/>
    </cofactor>
</comment>
<dbReference type="SUPFAM" id="SSF52518">
    <property type="entry name" value="Thiamin diphosphate-binding fold (THDP-binding)"/>
    <property type="match status" value="1"/>
</dbReference>
<keyword evidence="12" id="KW-1185">Reference proteome</keyword>
<keyword evidence="6" id="KW-0460">Magnesium</keyword>
<evidence type="ECO:0000313" key="12">
    <source>
        <dbReference type="Proteomes" id="UP001498421"/>
    </source>
</evidence>
<dbReference type="InterPro" id="IPR011766">
    <property type="entry name" value="TPP_enzyme_TPP-bd"/>
</dbReference>
<dbReference type="InterPro" id="IPR029035">
    <property type="entry name" value="DHS-like_NAD/FAD-binding_dom"/>
</dbReference>
<organism evidence="11 12">
    <name type="scientific">Neonectria magnoliae</name>
    <dbReference type="NCBI Taxonomy" id="2732573"/>
    <lineage>
        <taxon>Eukaryota</taxon>
        <taxon>Fungi</taxon>
        <taxon>Dikarya</taxon>
        <taxon>Ascomycota</taxon>
        <taxon>Pezizomycotina</taxon>
        <taxon>Sordariomycetes</taxon>
        <taxon>Hypocreomycetidae</taxon>
        <taxon>Hypocreales</taxon>
        <taxon>Nectriaceae</taxon>
        <taxon>Neonectria</taxon>
    </lineage>
</organism>
<evidence type="ECO:0000256" key="5">
    <source>
        <dbReference type="ARBA" id="ARBA00022793"/>
    </source>
</evidence>